<evidence type="ECO:0000259" key="2">
    <source>
        <dbReference type="Pfam" id="PF02518"/>
    </source>
</evidence>
<dbReference type="Proteomes" id="UP001597469">
    <property type="component" value="Unassembled WGS sequence"/>
</dbReference>
<dbReference type="InterPro" id="IPR050640">
    <property type="entry name" value="Bact_2-comp_sensor_kinase"/>
</dbReference>
<dbReference type="InterPro" id="IPR036890">
    <property type="entry name" value="HATPase_C_sf"/>
</dbReference>
<sequence length="542" mass="62236">MKKAILFLIIHLLTLATGYAQIIWDDYSQSYTEGAMSNSPTVGLIVALRKGNDFMWSIREKSKHFDTLDKDANFKRVRPKDIIARTTFDTARAQFFLSGVGPQNAHLFQFRVIEYPSNRVLVPWRTINQFTDSALIKSIKMPKMAYLGGYKTSFGNMLILDVRKTESNRIIATSLVAWEVITPSITSIYTSENIDQFFKKLQYPWAKEKQPTDQQSPVLTVPSTNTNLVFVLRGTIFYKEQIQYELIRNGNVYTPWRYNDYDNSFVWIQDCPPGSYVIKIRFSSQPSTNVTEYRFDVEPAWYQTNLFRIVVGIFVAALLGACVFGLLFIRQRRKTQQQESDRTKLQLELKAIHAQLNPHFVFNALSSIQGLINRQDIKGANSYLSDFARLMRESLNYTHKDEIALQEEIKTLDTYLKLEQLRFGFQYAINVDAAINVYETNIPVLLLQPLVENAVKHGVATLQEKGAIIINFNRADHNMIVTITDNGKGFTNDIATTGLGLRLTRDRINLLNKLHPEWQLSLDINNTVPSGTQVTLSYKNWF</sequence>
<dbReference type="SUPFAM" id="SSF55874">
    <property type="entry name" value="ATPase domain of HSP90 chaperone/DNA topoisomerase II/histidine kinase"/>
    <property type="match status" value="1"/>
</dbReference>
<dbReference type="EMBL" id="JBHULN010000013">
    <property type="protein sequence ID" value="MFD2572813.1"/>
    <property type="molecule type" value="Genomic_DNA"/>
</dbReference>
<dbReference type="GO" id="GO:0004673">
    <property type="term" value="F:protein histidine kinase activity"/>
    <property type="evidence" value="ECO:0007669"/>
    <property type="project" value="UniProtKB-EC"/>
</dbReference>
<dbReference type="RefSeq" id="WP_381525405.1">
    <property type="nucleotide sequence ID" value="NZ_JBHULN010000013.1"/>
</dbReference>
<keyword evidence="5" id="KW-1185">Reference proteome</keyword>
<feature type="domain" description="Histidine kinase/HSP90-like ATPase" evidence="2">
    <location>
        <begin position="445"/>
        <end position="537"/>
    </location>
</feature>
<keyword evidence="1" id="KW-1133">Transmembrane helix</keyword>
<evidence type="ECO:0000313" key="5">
    <source>
        <dbReference type="Proteomes" id="UP001597469"/>
    </source>
</evidence>
<dbReference type="InterPro" id="IPR003594">
    <property type="entry name" value="HATPase_dom"/>
</dbReference>
<evidence type="ECO:0000256" key="1">
    <source>
        <dbReference type="SAM" id="Phobius"/>
    </source>
</evidence>
<dbReference type="InterPro" id="IPR010559">
    <property type="entry name" value="Sig_transdc_His_kin_internal"/>
</dbReference>
<dbReference type="PANTHER" id="PTHR34220:SF7">
    <property type="entry name" value="SENSOR HISTIDINE KINASE YPDA"/>
    <property type="match status" value="1"/>
</dbReference>
<keyword evidence="1" id="KW-0812">Transmembrane</keyword>
<dbReference type="Pfam" id="PF06580">
    <property type="entry name" value="His_kinase"/>
    <property type="match status" value="1"/>
</dbReference>
<comment type="caution">
    <text evidence="4">The sequence shown here is derived from an EMBL/GenBank/DDBJ whole genome shotgun (WGS) entry which is preliminary data.</text>
</comment>
<dbReference type="PANTHER" id="PTHR34220">
    <property type="entry name" value="SENSOR HISTIDINE KINASE YPDA"/>
    <property type="match status" value="1"/>
</dbReference>
<keyword evidence="4" id="KW-0418">Kinase</keyword>
<dbReference type="EC" id="2.7.13.3" evidence="4"/>
<gene>
    <name evidence="4" type="ORF">ACFSUS_19385</name>
</gene>
<reference evidence="5" key="1">
    <citation type="journal article" date="2019" name="Int. J. Syst. Evol. Microbiol.">
        <title>The Global Catalogue of Microorganisms (GCM) 10K type strain sequencing project: providing services to taxonomists for standard genome sequencing and annotation.</title>
        <authorList>
            <consortium name="The Broad Institute Genomics Platform"/>
            <consortium name="The Broad Institute Genome Sequencing Center for Infectious Disease"/>
            <person name="Wu L."/>
            <person name="Ma J."/>
        </authorList>
    </citation>
    <scope>NUCLEOTIDE SEQUENCE [LARGE SCALE GENOMIC DNA]</scope>
    <source>
        <strain evidence="5">KCTC 42805</strain>
    </source>
</reference>
<keyword evidence="4" id="KW-0808">Transferase</keyword>
<accession>A0ABW5M781</accession>
<dbReference type="Gene3D" id="3.30.565.10">
    <property type="entry name" value="Histidine kinase-like ATPase, C-terminal domain"/>
    <property type="match status" value="1"/>
</dbReference>
<protein>
    <submittedName>
        <fullName evidence="4">Sensor histidine kinase</fullName>
        <ecNumber evidence="4">2.7.13.3</ecNumber>
    </submittedName>
</protein>
<proteinExistence type="predicted"/>
<organism evidence="4 5">
    <name type="scientific">Spirosoma soli</name>
    <dbReference type="NCBI Taxonomy" id="1770529"/>
    <lineage>
        <taxon>Bacteria</taxon>
        <taxon>Pseudomonadati</taxon>
        <taxon>Bacteroidota</taxon>
        <taxon>Cytophagia</taxon>
        <taxon>Cytophagales</taxon>
        <taxon>Cytophagaceae</taxon>
        <taxon>Spirosoma</taxon>
    </lineage>
</organism>
<dbReference type="Pfam" id="PF02518">
    <property type="entry name" value="HATPase_c"/>
    <property type="match status" value="1"/>
</dbReference>
<name>A0ABW5M781_9BACT</name>
<evidence type="ECO:0000259" key="3">
    <source>
        <dbReference type="Pfam" id="PF06580"/>
    </source>
</evidence>
<evidence type="ECO:0000313" key="4">
    <source>
        <dbReference type="EMBL" id="MFD2572813.1"/>
    </source>
</evidence>
<feature type="domain" description="Signal transduction histidine kinase internal region" evidence="3">
    <location>
        <begin position="348"/>
        <end position="424"/>
    </location>
</feature>
<keyword evidence="1" id="KW-0472">Membrane</keyword>
<feature type="transmembrane region" description="Helical" evidence="1">
    <location>
        <begin position="306"/>
        <end position="329"/>
    </location>
</feature>